<evidence type="ECO:0000313" key="8">
    <source>
        <dbReference type="Proteomes" id="UP000008718"/>
    </source>
</evidence>
<evidence type="ECO:0000256" key="3">
    <source>
        <dbReference type="ARBA" id="ARBA00022603"/>
    </source>
</evidence>
<dbReference type="RefSeq" id="WP_013446069.1">
    <property type="nucleotide sequence ID" value="NC_014734.1"/>
</dbReference>
<dbReference type="InterPro" id="IPR050714">
    <property type="entry name" value="Cobalamin_biosynth_MTase"/>
</dbReference>
<dbReference type="GO" id="GO:0009236">
    <property type="term" value="P:cobalamin biosynthetic process"/>
    <property type="evidence" value="ECO:0007669"/>
    <property type="project" value="UniProtKB-UniPathway"/>
</dbReference>
<dbReference type="PANTHER" id="PTHR43182">
    <property type="entry name" value="COBALT-PRECORRIN-6B C(15)-METHYLTRANSFERASE (DECARBOXYLATING)"/>
    <property type="match status" value="1"/>
</dbReference>
<comment type="pathway">
    <text evidence="1">Cofactor biosynthesis; adenosylcobalamin biosynthesis.</text>
</comment>
<reference evidence="7 8" key="2">
    <citation type="journal article" date="2011" name="Stand. Genomic Sci.">
        <title>Complete genome sequence of Paludibacter propionicigenes type strain (WB4).</title>
        <authorList>
            <person name="Gronow S."/>
            <person name="Munk C."/>
            <person name="Lapidus A."/>
            <person name="Nolan M."/>
            <person name="Lucas S."/>
            <person name="Hammon N."/>
            <person name="Deshpande S."/>
            <person name="Cheng J.F."/>
            <person name="Tapia R."/>
            <person name="Han C."/>
            <person name="Goodwin L."/>
            <person name="Pitluck S."/>
            <person name="Liolios K."/>
            <person name="Ivanova N."/>
            <person name="Mavromatis K."/>
            <person name="Mikhailova N."/>
            <person name="Pati A."/>
            <person name="Chen A."/>
            <person name="Palaniappan K."/>
            <person name="Land M."/>
            <person name="Hauser L."/>
            <person name="Chang Y.J."/>
            <person name="Jeffries C.D."/>
            <person name="Brambilla E."/>
            <person name="Rohde M."/>
            <person name="Goker M."/>
            <person name="Detter J.C."/>
            <person name="Woyke T."/>
            <person name="Bristow J."/>
            <person name="Eisen J.A."/>
            <person name="Markowitz V."/>
            <person name="Hugenholtz P."/>
            <person name="Kyrpides N.C."/>
            <person name="Klenk H.P."/>
        </authorList>
    </citation>
    <scope>NUCLEOTIDE SEQUENCE [LARGE SCALE GENOMIC DNA]</scope>
    <source>
        <strain evidence="8">DSM 17365 / JCM 13257 / WB4</strain>
    </source>
</reference>
<dbReference type="AlphaFoldDB" id="E4T7K6"/>
<dbReference type="STRING" id="694427.Palpr_2568"/>
<dbReference type="GO" id="GO:0008276">
    <property type="term" value="F:protein methyltransferase activity"/>
    <property type="evidence" value="ECO:0007669"/>
    <property type="project" value="InterPro"/>
</dbReference>
<name>E4T7K6_PALPW</name>
<evidence type="ECO:0000256" key="1">
    <source>
        <dbReference type="ARBA" id="ARBA00004953"/>
    </source>
</evidence>
<dbReference type="Proteomes" id="UP000008718">
    <property type="component" value="Chromosome"/>
</dbReference>
<dbReference type="SUPFAM" id="SSF53335">
    <property type="entry name" value="S-adenosyl-L-methionine-dependent methyltransferases"/>
    <property type="match status" value="1"/>
</dbReference>
<evidence type="ECO:0000259" key="6">
    <source>
        <dbReference type="Pfam" id="PF13847"/>
    </source>
</evidence>
<reference key="1">
    <citation type="submission" date="2010-11" db="EMBL/GenBank/DDBJ databases">
        <title>The complete genome of Paludibacter propionicigenes DSM 17365.</title>
        <authorList>
            <consortium name="US DOE Joint Genome Institute (JGI-PGF)"/>
            <person name="Lucas S."/>
            <person name="Copeland A."/>
            <person name="Lapidus A."/>
            <person name="Bruce D."/>
            <person name="Goodwin L."/>
            <person name="Pitluck S."/>
            <person name="Kyrpides N."/>
            <person name="Mavromatis K."/>
            <person name="Ivanova N."/>
            <person name="Munk A.C."/>
            <person name="Brettin T."/>
            <person name="Detter J.C."/>
            <person name="Han C."/>
            <person name="Tapia R."/>
            <person name="Land M."/>
            <person name="Hauser L."/>
            <person name="Markowitz V."/>
            <person name="Cheng J.-F."/>
            <person name="Hugenholtz P."/>
            <person name="Woyke T."/>
            <person name="Wu D."/>
            <person name="Gronow S."/>
            <person name="Wellnitz S."/>
            <person name="Brambilla E."/>
            <person name="Klenk H.-P."/>
            <person name="Eisen J.A."/>
        </authorList>
    </citation>
    <scope>NUCLEOTIDE SEQUENCE</scope>
    <source>
        <strain>WB4</strain>
    </source>
</reference>
<keyword evidence="4 7" id="KW-0808">Transferase</keyword>
<keyword evidence="8" id="KW-1185">Reference proteome</keyword>
<sequence>MNKQPKQLTAGIPDSEFIRGDVPMTKEEIRILSISKLQLTVGDCLLDVGAGTGSVSIEMARLLPESTVYAVEQKAKALDLIRLNALKFETPNIKAIEGKAPEALANLSGVNKIFIGGSGGNLKEIIDWVERNCQTGSRVVINAVTLNTLIECRQVFNEQEFSTPEIIQVSINRIEKLGNAEMFRPQSPIFIISTTRL</sequence>
<dbReference type="InterPro" id="IPR014008">
    <property type="entry name" value="Cbl_synth_MTase_CbiT"/>
</dbReference>
<dbReference type="Pfam" id="PF13847">
    <property type="entry name" value="Methyltransf_31"/>
    <property type="match status" value="1"/>
</dbReference>
<dbReference type="eggNOG" id="COG2242">
    <property type="taxonomic scope" value="Bacteria"/>
</dbReference>
<dbReference type="InterPro" id="IPR029063">
    <property type="entry name" value="SAM-dependent_MTases_sf"/>
</dbReference>
<dbReference type="UniPathway" id="UPA00148"/>
<accession>E4T7K6</accession>
<keyword evidence="3 7" id="KW-0489">Methyltransferase</keyword>
<evidence type="ECO:0000256" key="5">
    <source>
        <dbReference type="ARBA" id="ARBA00022691"/>
    </source>
</evidence>
<dbReference type="CDD" id="cd02440">
    <property type="entry name" value="AdoMet_MTases"/>
    <property type="match status" value="1"/>
</dbReference>
<proteinExistence type="predicted"/>
<evidence type="ECO:0000256" key="2">
    <source>
        <dbReference type="ARBA" id="ARBA00022573"/>
    </source>
</evidence>
<dbReference type="NCBIfam" id="TIGR02469">
    <property type="entry name" value="CbiT"/>
    <property type="match status" value="1"/>
</dbReference>
<protein>
    <submittedName>
        <fullName evidence="7">Precorrin-6Y C5,15-methyltransferase (Decarboxylating), CbiT subunit</fullName>
    </submittedName>
</protein>
<keyword evidence="2" id="KW-0169">Cobalamin biosynthesis</keyword>
<dbReference type="HOGENOM" id="CLU_094143_0_0_10"/>
<organism evidence="7 8">
    <name type="scientific">Paludibacter propionicigenes (strain DSM 17365 / JCM 13257 / WB4)</name>
    <dbReference type="NCBI Taxonomy" id="694427"/>
    <lineage>
        <taxon>Bacteria</taxon>
        <taxon>Pseudomonadati</taxon>
        <taxon>Bacteroidota</taxon>
        <taxon>Bacteroidia</taxon>
        <taxon>Bacteroidales</taxon>
        <taxon>Paludibacteraceae</taxon>
        <taxon>Paludibacter</taxon>
    </lineage>
</organism>
<keyword evidence="5" id="KW-0949">S-adenosyl-L-methionine</keyword>
<dbReference type="InterPro" id="IPR025714">
    <property type="entry name" value="Methyltranfer_dom"/>
</dbReference>
<evidence type="ECO:0000313" key="7">
    <source>
        <dbReference type="EMBL" id="ADQ80700.1"/>
    </source>
</evidence>
<evidence type="ECO:0000256" key="4">
    <source>
        <dbReference type="ARBA" id="ARBA00022679"/>
    </source>
</evidence>
<dbReference type="KEGG" id="ppn:Palpr_2568"/>
<dbReference type="EMBL" id="CP002345">
    <property type="protein sequence ID" value="ADQ80700.1"/>
    <property type="molecule type" value="Genomic_DNA"/>
</dbReference>
<feature type="domain" description="Methyltransferase" evidence="6">
    <location>
        <begin position="44"/>
        <end position="153"/>
    </location>
</feature>
<gene>
    <name evidence="7" type="ordered locus">Palpr_2568</name>
</gene>
<dbReference type="PANTHER" id="PTHR43182:SF1">
    <property type="entry name" value="COBALT-PRECORRIN-7 C(5)-METHYLTRANSFERASE"/>
    <property type="match status" value="1"/>
</dbReference>
<dbReference type="GO" id="GO:0032259">
    <property type="term" value="P:methylation"/>
    <property type="evidence" value="ECO:0007669"/>
    <property type="project" value="UniProtKB-KW"/>
</dbReference>
<dbReference type="Gene3D" id="3.40.50.150">
    <property type="entry name" value="Vaccinia Virus protein VP39"/>
    <property type="match status" value="1"/>
</dbReference>